<dbReference type="RefSeq" id="XP_009544007.1">
    <property type="nucleotide sequence ID" value="XM_009545712.1"/>
</dbReference>
<dbReference type="GeneID" id="20677484"/>
<dbReference type="Proteomes" id="UP000030671">
    <property type="component" value="Unassembled WGS sequence"/>
</dbReference>
<keyword evidence="3" id="KW-1185">Reference proteome</keyword>
<proteinExistence type="predicted"/>
<feature type="region of interest" description="Disordered" evidence="1">
    <location>
        <begin position="1"/>
        <end position="41"/>
    </location>
</feature>
<evidence type="ECO:0000313" key="3">
    <source>
        <dbReference type="Proteomes" id="UP000030671"/>
    </source>
</evidence>
<dbReference type="AlphaFoldDB" id="W4KER8"/>
<name>W4KER8_HETIT</name>
<protein>
    <submittedName>
        <fullName evidence="2">Uncharacterized protein</fullName>
    </submittedName>
</protein>
<dbReference type="HOGENOM" id="CLU_2498133_0_0_1"/>
<evidence type="ECO:0000256" key="1">
    <source>
        <dbReference type="SAM" id="MobiDB-lite"/>
    </source>
</evidence>
<evidence type="ECO:0000313" key="2">
    <source>
        <dbReference type="EMBL" id="ETW84323.1"/>
    </source>
</evidence>
<dbReference type="EMBL" id="KI925456">
    <property type="protein sequence ID" value="ETW84323.1"/>
    <property type="molecule type" value="Genomic_DNA"/>
</dbReference>
<dbReference type="KEGG" id="hir:HETIRDRAFT_472879"/>
<reference evidence="2 3" key="1">
    <citation type="journal article" date="2012" name="New Phytol.">
        <title>Insight into trade-off between wood decay and parasitism from the genome of a fungal forest pathogen.</title>
        <authorList>
            <person name="Olson A."/>
            <person name="Aerts A."/>
            <person name="Asiegbu F."/>
            <person name="Belbahri L."/>
            <person name="Bouzid O."/>
            <person name="Broberg A."/>
            <person name="Canback B."/>
            <person name="Coutinho P.M."/>
            <person name="Cullen D."/>
            <person name="Dalman K."/>
            <person name="Deflorio G."/>
            <person name="van Diepen L.T."/>
            <person name="Dunand C."/>
            <person name="Duplessis S."/>
            <person name="Durling M."/>
            <person name="Gonthier P."/>
            <person name="Grimwood J."/>
            <person name="Fossdal C.G."/>
            <person name="Hansson D."/>
            <person name="Henrissat B."/>
            <person name="Hietala A."/>
            <person name="Himmelstrand K."/>
            <person name="Hoffmeister D."/>
            <person name="Hogberg N."/>
            <person name="James T.Y."/>
            <person name="Karlsson M."/>
            <person name="Kohler A."/>
            <person name="Kues U."/>
            <person name="Lee Y.H."/>
            <person name="Lin Y.C."/>
            <person name="Lind M."/>
            <person name="Lindquist E."/>
            <person name="Lombard V."/>
            <person name="Lucas S."/>
            <person name="Lunden K."/>
            <person name="Morin E."/>
            <person name="Murat C."/>
            <person name="Park J."/>
            <person name="Raffaello T."/>
            <person name="Rouze P."/>
            <person name="Salamov A."/>
            <person name="Schmutz J."/>
            <person name="Solheim H."/>
            <person name="Stahlberg J."/>
            <person name="Velez H."/>
            <person name="de Vries R.P."/>
            <person name="Wiebenga A."/>
            <person name="Woodward S."/>
            <person name="Yakovlev I."/>
            <person name="Garbelotto M."/>
            <person name="Martin F."/>
            <person name="Grigoriev I.V."/>
            <person name="Stenlid J."/>
        </authorList>
    </citation>
    <scope>NUCLEOTIDE SEQUENCE [LARGE SCALE GENOMIC DNA]</scope>
    <source>
        <strain evidence="2 3">TC 32-1</strain>
    </source>
</reference>
<accession>W4KER8</accession>
<organism evidence="2 3">
    <name type="scientific">Heterobasidion irregulare (strain TC 32-1)</name>
    <dbReference type="NCBI Taxonomy" id="747525"/>
    <lineage>
        <taxon>Eukaryota</taxon>
        <taxon>Fungi</taxon>
        <taxon>Dikarya</taxon>
        <taxon>Basidiomycota</taxon>
        <taxon>Agaricomycotina</taxon>
        <taxon>Agaricomycetes</taxon>
        <taxon>Russulales</taxon>
        <taxon>Bondarzewiaceae</taxon>
        <taxon>Heterobasidion</taxon>
        <taxon>Heterobasidion annosum species complex</taxon>
    </lineage>
</organism>
<dbReference type="InParanoid" id="W4KER8"/>
<gene>
    <name evidence="2" type="ORF">HETIRDRAFT_472879</name>
</gene>
<sequence>MGIGSSRAGVTGHDAARGSTCPHAAPEPRARSASTRSEAKAGRWRDFCCVLCPFIMLCAPPLSSAIARATGRPNATTQLPIGDATT</sequence>